<organism evidence="3 4">
    <name type="scientific">Rhizophagus clarus</name>
    <dbReference type="NCBI Taxonomy" id="94130"/>
    <lineage>
        <taxon>Eukaryota</taxon>
        <taxon>Fungi</taxon>
        <taxon>Fungi incertae sedis</taxon>
        <taxon>Mucoromycota</taxon>
        <taxon>Glomeromycotina</taxon>
        <taxon>Glomeromycetes</taxon>
        <taxon>Glomerales</taxon>
        <taxon>Glomeraceae</taxon>
        <taxon>Rhizophagus</taxon>
    </lineage>
</organism>
<proteinExistence type="predicted"/>
<feature type="compositionally biased region" description="Polar residues" evidence="1">
    <location>
        <begin position="1"/>
        <end position="13"/>
    </location>
</feature>
<evidence type="ECO:0000256" key="2">
    <source>
        <dbReference type="SAM" id="Phobius"/>
    </source>
</evidence>
<feature type="compositionally biased region" description="Polar residues" evidence="1">
    <location>
        <begin position="22"/>
        <end position="32"/>
    </location>
</feature>
<keyword evidence="2" id="KW-0812">Transmembrane</keyword>
<keyword evidence="2" id="KW-0472">Membrane</keyword>
<keyword evidence="2" id="KW-1133">Transmembrane helix</keyword>
<evidence type="ECO:0000313" key="4">
    <source>
        <dbReference type="Proteomes" id="UP000615446"/>
    </source>
</evidence>
<evidence type="ECO:0000313" key="3">
    <source>
        <dbReference type="EMBL" id="GES94828.1"/>
    </source>
</evidence>
<dbReference type="Proteomes" id="UP000615446">
    <property type="component" value="Unassembled WGS sequence"/>
</dbReference>
<dbReference type="OrthoDB" id="2383915at2759"/>
<evidence type="ECO:0000256" key="1">
    <source>
        <dbReference type="SAM" id="MobiDB-lite"/>
    </source>
</evidence>
<name>A0A8H3M197_9GLOM</name>
<dbReference type="EMBL" id="BLAL01000239">
    <property type="protein sequence ID" value="GES94828.1"/>
    <property type="molecule type" value="Genomic_DNA"/>
</dbReference>
<feature type="transmembrane region" description="Helical" evidence="2">
    <location>
        <begin position="161"/>
        <end position="185"/>
    </location>
</feature>
<protein>
    <submittedName>
        <fullName evidence="3">Uncharacterized protein</fullName>
    </submittedName>
</protein>
<dbReference type="AlphaFoldDB" id="A0A8H3M197"/>
<comment type="caution">
    <text evidence="3">The sequence shown here is derived from an EMBL/GenBank/DDBJ whole genome shotgun (WGS) entry which is preliminary data.</text>
</comment>
<reference evidence="3" key="1">
    <citation type="submission" date="2019-10" db="EMBL/GenBank/DDBJ databases">
        <title>Conservation and host-specific expression of non-tandemly repeated heterogenous ribosome RNA gene in arbuscular mycorrhizal fungi.</title>
        <authorList>
            <person name="Maeda T."/>
            <person name="Kobayashi Y."/>
            <person name="Nakagawa T."/>
            <person name="Ezawa T."/>
            <person name="Yamaguchi K."/>
            <person name="Bino T."/>
            <person name="Nishimoto Y."/>
            <person name="Shigenobu S."/>
            <person name="Kawaguchi M."/>
        </authorList>
    </citation>
    <scope>NUCLEOTIDE SEQUENCE</scope>
    <source>
        <strain evidence="3">HR1</strain>
    </source>
</reference>
<feature type="region of interest" description="Disordered" evidence="1">
    <location>
        <begin position="1"/>
        <end position="32"/>
    </location>
</feature>
<sequence>MKSNNNHTTQDYSNPPMDHTENGSAPLQNYGNGNENIQHTLINNAGICDMNLNTLDVNSAFNTLNTATSMTQNPIFEFYFHLPNDTRIYRVTYSELHPSENIRLLNNGINLSHIPDYQFPHHYNVQSLIRQQIHQRVQQPVQQSNISQMYSSDITDMMESLIVRIILNLPIKLSFSFIFTFYSFLLHF</sequence>
<gene>
    <name evidence="3" type="ORF">RCL2_002153100</name>
</gene>
<accession>A0A8H3M197</accession>